<dbReference type="InParanoid" id="J0LKY4"/>
<dbReference type="eggNOG" id="ENOG502SN1A">
    <property type="taxonomic scope" value="Eukaryota"/>
</dbReference>
<accession>J0LKY4</accession>
<evidence type="ECO:0000313" key="1">
    <source>
        <dbReference type="EMBL" id="EJD44648.1"/>
    </source>
</evidence>
<protein>
    <submittedName>
        <fullName evidence="1">Uncharacterized protein</fullName>
    </submittedName>
</protein>
<dbReference type="OMA" id="YEQMEAN"/>
<dbReference type="Gene3D" id="2.40.70.10">
    <property type="entry name" value="Acid Proteases"/>
    <property type="match status" value="1"/>
</dbReference>
<dbReference type="AlphaFoldDB" id="J0LKY4"/>
<keyword evidence="2" id="KW-1185">Reference proteome</keyword>
<evidence type="ECO:0000313" key="2">
    <source>
        <dbReference type="Proteomes" id="UP000006514"/>
    </source>
</evidence>
<dbReference type="Proteomes" id="UP000006514">
    <property type="component" value="Unassembled WGS sequence"/>
</dbReference>
<dbReference type="OrthoDB" id="2798482at2759"/>
<feature type="non-terminal residue" evidence="1">
    <location>
        <position position="318"/>
    </location>
</feature>
<gene>
    <name evidence="1" type="ORF">AURDEDRAFT_65097</name>
</gene>
<dbReference type="CDD" id="cd00303">
    <property type="entry name" value="retropepsin_like"/>
    <property type="match status" value="1"/>
</dbReference>
<reference evidence="2" key="1">
    <citation type="journal article" date="2012" name="Science">
        <title>The Paleozoic origin of enzymatic lignin decomposition reconstructed from 31 fungal genomes.</title>
        <authorList>
            <person name="Floudas D."/>
            <person name="Binder M."/>
            <person name="Riley R."/>
            <person name="Barry K."/>
            <person name="Blanchette R.A."/>
            <person name="Henrissat B."/>
            <person name="Martinez A.T."/>
            <person name="Otillar R."/>
            <person name="Spatafora J.W."/>
            <person name="Yadav J.S."/>
            <person name="Aerts A."/>
            <person name="Benoit I."/>
            <person name="Boyd A."/>
            <person name="Carlson A."/>
            <person name="Copeland A."/>
            <person name="Coutinho P.M."/>
            <person name="de Vries R.P."/>
            <person name="Ferreira P."/>
            <person name="Findley K."/>
            <person name="Foster B."/>
            <person name="Gaskell J."/>
            <person name="Glotzer D."/>
            <person name="Gorecki P."/>
            <person name="Heitman J."/>
            <person name="Hesse C."/>
            <person name="Hori C."/>
            <person name="Igarashi K."/>
            <person name="Jurgens J.A."/>
            <person name="Kallen N."/>
            <person name="Kersten P."/>
            <person name="Kohler A."/>
            <person name="Kuees U."/>
            <person name="Kumar T.K.A."/>
            <person name="Kuo A."/>
            <person name="LaButti K."/>
            <person name="Larrondo L.F."/>
            <person name="Lindquist E."/>
            <person name="Ling A."/>
            <person name="Lombard V."/>
            <person name="Lucas S."/>
            <person name="Lundell T."/>
            <person name="Martin R."/>
            <person name="McLaughlin D.J."/>
            <person name="Morgenstern I."/>
            <person name="Morin E."/>
            <person name="Murat C."/>
            <person name="Nagy L.G."/>
            <person name="Nolan M."/>
            <person name="Ohm R.A."/>
            <person name="Patyshakuliyeva A."/>
            <person name="Rokas A."/>
            <person name="Ruiz-Duenas F.J."/>
            <person name="Sabat G."/>
            <person name="Salamov A."/>
            <person name="Samejima M."/>
            <person name="Schmutz J."/>
            <person name="Slot J.C."/>
            <person name="St John F."/>
            <person name="Stenlid J."/>
            <person name="Sun H."/>
            <person name="Sun S."/>
            <person name="Syed K."/>
            <person name="Tsang A."/>
            <person name="Wiebenga A."/>
            <person name="Young D."/>
            <person name="Pisabarro A."/>
            <person name="Eastwood D.C."/>
            <person name="Martin F."/>
            <person name="Cullen D."/>
            <person name="Grigoriev I.V."/>
            <person name="Hibbett D.S."/>
        </authorList>
    </citation>
    <scope>NUCLEOTIDE SEQUENCE [LARGE SCALE GENOMIC DNA]</scope>
    <source>
        <strain evidence="2">TFB10046</strain>
    </source>
</reference>
<dbReference type="KEGG" id="adl:AURDEDRAFT_65097"/>
<dbReference type="EMBL" id="JH687770">
    <property type="protein sequence ID" value="EJD44648.1"/>
    <property type="molecule type" value="Genomic_DNA"/>
</dbReference>
<proteinExistence type="predicted"/>
<organism evidence="1 2">
    <name type="scientific">Auricularia subglabra (strain TFB-10046 / SS5)</name>
    <name type="common">White-rot fungus</name>
    <name type="synonym">Auricularia delicata (strain TFB10046)</name>
    <dbReference type="NCBI Taxonomy" id="717982"/>
    <lineage>
        <taxon>Eukaryota</taxon>
        <taxon>Fungi</taxon>
        <taxon>Dikarya</taxon>
        <taxon>Basidiomycota</taxon>
        <taxon>Agaricomycotina</taxon>
        <taxon>Agaricomycetes</taxon>
        <taxon>Auriculariales</taxon>
        <taxon>Auriculariaceae</taxon>
        <taxon>Auricularia</taxon>
    </lineage>
</organism>
<sequence>METSARAILASALSAEVLLPPPISKEVEIIPKRVTPPGLASVGMSVLSAKGQLGGREEPIIVLRLDSGASISLIAEDFLKRMRHPPKVHTGLKITLAQLTDQSPRIRGYVHLPVRVKAADGTTLIFTAELYVVPGMTVEVLLGEDFQLSNELSVLRSVDSGTRVKVGDTGFMFEASSTDSLSEEQKRDIYRADGSLRAWEDTLIPAETTVRVPVAGDLQQGREWYVERFLVPTTDEAFLTVPNTLLGTSTIDAGYAEPGSIGRRSTLPVSNPTKVPRLLRAGTLLGYAKDRQTVLDHAQTAERYEQMEANARSLAVLI</sequence>
<name>J0LKY4_AURST</name>
<dbReference type="InterPro" id="IPR021109">
    <property type="entry name" value="Peptidase_aspartic_dom_sf"/>
</dbReference>